<proteinExistence type="inferred from homology"/>
<evidence type="ECO:0000259" key="3">
    <source>
        <dbReference type="Pfam" id="PF08547"/>
    </source>
</evidence>
<gene>
    <name evidence="4" type="ORF">F5Z01DRAFT_125318</name>
</gene>
<dbReference type="EMBL" id="MU251256">
    <property type="protein sequence ID" value="KAG9253726.1"/>
    <property type="molecule type" value="Genomic_DNA"/>
</dbReference>
<evidence type="ECO:0000256" key="2">
    <source>
        <dbReference type="SAM" id="MobiDB-lite"/>
    </source>
</evidence>
<dbReference type="GeneID" id="70288428"/>
<dbReference type="OrthoDB" id="426386at2759"/>
<dbReference type="InterPro" id="IPR008979">
    <property type="entry name" value="Galactose-bd-like_sf"/>
</dbReference>
<keyword evidence="5" id="KW-1185">Reference proteome</keyword>
<sequence length="249" mass="27448">MQKQTSLDLFGGDRPWDASLWETTDDRVRGGSSVSHLTVHDGKAARFHGTLDTSTLGGAGFASQQTRGTNHWDLSRYEGLLLRLGEGDGKRYVITLKDEIPGRRPDGRMESGVSWEAEFTSSEAGATEVWLPWGQFKATYRGRPKDDAKPLDTADVKRVGLMMRSFFDSQHGDFAITLRSITATSSSSGQDAGAACDHHANESGQDDDGDEEDELARYKQDARTRRHSSTEARQTGATSWWRGVFCGLL</sequence>
<dbReference type="InterPro" id="IPR013857">
    <property type="entry name" value="NADH-UbQ_OxRdtase-assoc_prot30"/>
</dbReference>
<comment type="caution">
    <text evidence="4">The sequence shown here is derived from an EMBL/GenBank/DDBJ whole genome shotgun (WGS) entry which is preliminary data.</text>
</comment>
<accession>A0A9P8CQG6</accession>
<dbReference type="Proteomes" id="UP000887229">
    <property type="component" value="Unassembled WGS sequence"/>
</dbReference>
<dbReference type="PANTHER" id="PTHR13194">
    <property type="entry name" value="COMPLEX I INTERMEDIATE-ASSOCIATED PROTEIN 30"/>
    <property type="match status" value="1"/>
</dbReference>
<dbReference type="PANTHER" id="PTHR13194:SF19">
    <property type="entry name" value="NAD(P)-BINDING ROSSMANN-FOLD SUPERFAMILY PROTEIN"/>
    <property type="match status" value="1"/>
</dbReference>
<reference evidence="4" key="1">
    <citation type="journal article" date="2021" name="IMA Fungus">
        <title>Genomic characterization of three marine fungi, including Emericellopsis atlantica sp. nov. with signatures of a generalist lifestyle and marine biomass degradation.</title>
        <authorList>
            <person name="Hagestad O.C."/>
            <person name="Hou L."/>
            <person name="Andersen J.H."/>
            <person name="Hansen E.H."/>
            <person name="Altermark B."/>
            <person name="Li C."/>
            <person name="Kuhnert E."/>
            <person name="Cox R.J."/>
            <person name="Crous P.W."/>
            <person name="Spatafora J.W."/>
            <person name="Lail K."/>
            <person name="Amirebrahimi M."/>
            <person name="Lipzen A."/>
            <person name="Pangilinan J."/>
            <person name="Andreopoulos W."/>
            <person name="Hayes R.D."/>
            <person name="Ng V."/>
            <person name="Grigoriev I.V."/>
            <person name="Jackson S.A."/>
            <person name="Sutton T.D.S."/>
            <person name="Dobson A.D.W."/>
            <person name="Rama T."/>
        </authorList>
    </citation>
    <scope>NUCLEOTIDE SEQUENCE</scope>
    <source>
        <strain evidence="4">TS7</strain>
    </source>
</reference>
<dbReference type="AlphaFoldDB" id="A0A9P8CQG6"/>
<dbReference type="InterPro" id="IPR039131">
    <property type="entry name" value="NDUFAF1"/>
</dbReference>
<dbReference type="Pfam" id="PF08547">
    <property type="entry name" value="CIA30"/>
    <property type="match status" value="1"/>
</dbReference>
<feature type="domain" description="NADH:ubiquinone oxidoreductase intermediate-associated protein 30" evidence="3">
    <location>
        <begin position="17"/>
        <end position="177"/>
    </location>
</feature>
<organism evidence="4 5">
    <name type="scientific">Emericellopsis atlantica</name>
    <dbReference type="NCBI Taxonomy" id="2614577"/>
    <lineage>
        <taxon>Eukaryota</taxon>
        <taxon>Fungi</taxon>
        <taxon>Dikarya</taxon>
        <taxon>Ascomycota</taxon>
        <taxon>Pezizomycotina</taxon>
        <taxon>Sordariomycetes</taxon>
        <taxon>Hypocreomycetidae</taxon>
        <taxon>Hypocreales</taxon>
        <taxon>Bionectriaceae</taxon>
        <taxon>Emericellopsis</taxon>
    </lineage>
</organism>
<dbReference type="GO" id="GO:0051082">
    <property type="term" value="F:unfolded protein binding"/>
    <property type="evidence" value="ECO:0007669"/>
    <property type="project" value="TreeGrafter"/>
</dbReference>
<dbReference type="SUPFAM" id="SSF49785">
    <property type="entry name" value="Galactose-binding domain-like"/>
    <property type="match status" value="1"/>
</dbReference>
<name>A0A9P8CQG6_9HYPO</name>
<feature type="region of interest" description="Disordered" evidence="2">
    <location>
        <begin position="186"/>
        <end position="233"/>
    </location>
</feature>
<evidence type="ECO:0000313" key="5">
    <source>
        <dbReference type="Proteomes" id="UP000887229"/>
    </source>
</evidence>
<dbReference type="GO" id="GO:0010257">
    <property type="term" value="P:NADH dehydrogenase complex assembly"/>
    <property type="evidence" value="ECO:0007669"/>
    <property type="project" value="TreeGrafter"/>
</dbReference>
<feature type="compositionally biased region" description="Acidic residues" evidence="2">
    <location>
        <begin position="204"/>
        <end position="214"/>
    </location>
</feature>
<dbReference type="RefSeq" id="XP_046117650.1">
    <property type="nucleotide sequence ID" value="XM_046257525.1"/>
</dbReference>
<comment type="similarity">
    <text evidence="1">Belongs to the CIA30 family.</text>
</comment>
<protein>
    <submittedName>
        <fullName evidence="4">CIA30 family protein</fullName>
    </submittedName>
</protein>
<evidence type="ECO:0000256" key="1">
    <source>
        <dbReference type="ARBA" id="ARBA00007884"/>
    </source>
</evidence>
<evidence type="ECO:0000313" key="4">
    <source>
        <dbReference type="EMBL" id="KAG9253726.1"/>
    </source>
</evidence>